<evidence type="ECO:0000256" key="4">
    <source>
        <dbReference type="ARBA" id="ARBA00022989"/>
    </source>
</evidence>
<keyword evidence="4 7" id="KW-1133">Transmembrane helix</keyword>
<feature type="compositionally biased region" description="Basic and acidic residues" evidence="6">
    <location>
        <begin position="1"/>
        <end position="10"/>
    </location>
</feature>
<feature type="transmembrane region" description="Helical" evidence="7">
    <location>
        <begin position="837"/>
        <end position="866"/>
    </location>
</feature>
<accession>A0A6A6AHC1</accession>
<evidence type="ECO:0000256" key="7">
    <source>
        <dbReference type="SAM" id="Phobius"/>
    </source>
</evidence>
<dbReference type="GO" id="GO:0005789">
    <property type="term" value="C:endoplasmic reticulum membrane"/>
    <property type="evidence" value="ECO:0007669"/>
    <property type="project" value="TreeGrafter"/>
</dbReference>
<evidence type="ECO:0000313" key="9">
    <source>
        <dbReference type="Proteomes" id="UP000799771"/>
    </source>
</evidence>
<feature type="region of interest" description="Disordered" evidence="6">
    <location>
        <begin position="61"/>
        <end position="151"/>
    </location>
</feature>
<feature type="compositionally biased region" description="Basic and acidic residues" evidence="6">
    <location>
        <begin position="258"/>
        <end position="267"/>
    </location>
</feature>
<feature type="transmembrane region" description="Helical" evidence="7">
    <location>
        <begin position="753"/>
        <end position="776"/>
    </location>
</feature>
<evidence type="ECO:0000256" key="5">
    <source>
        <dbReference type="ARBA" id="ARBA00023136"/>
    </source>
</evidence>
<dbReference type="Proteomes" id="UP000799771">
    <property type="component" value="Unassembled WGS sequence"/>
</dbReference>
<dbReference type="RefSeq" id="XP_033524855.1">
    <property type="nucleotide sequence ID" value="XM_033663637.1"/>
</dbReference>
<protein>
    <submittedName>
        <fullName evidence="8">DUF747-domain-containing protein</fullName>
    </submittedName>
</protein>
<feature type="compositionally biased region" description="Polar residues" evidence="6">
    <location>
        <begin position="112"/>
        <end position="123"/>
    </location>
</feature>
<keyword evidence="3 7" id="KW-0812">Transmembrane</keyword>
<feature type="region of interest" description="Disordered" evidence="6">
    <location>
        <begin position="398"/>
        <end position="421"/>
    </location>
</feature>
<comment type="similarity">
    <text evidence="2">Belongs to the TAPT1 family.</text>
</comment>
<dbReference type="PANTHER" id="PTHR13317:SF4">
    <property type="entry name" value="TRANSMEMBRANE ANTERIOR POSTERIOR TRANSFORMATION PROTEIN 1 HOMOLOG"/>
    <property type="match status" value="1"/>
</dbReference>
<gene>
    <name evidence="8" type="ORF">P153DRAFT_289145</name>
</gene>
<sequence length="953" mass="107312">MNGAEPRTDDEAYAVEQLPTPALTPEPDHVAAATRHRHMDTRNDGPLQNITNVYISEANGGLSVSSTSRGTSSNEEALLSDASEKFRPIKRPGDGRRRGSSVSEQDKHLRLSSRQIQELTSEPASIPVRAATPIQEEALGGGSRGENADGRVSTKVLGVVLERPIELSMSRRDSSRSRDRRQEREVVVIKTPSTELGRGRPVPYSRSITAPTIRRKDSSSRPRTQTYEGEDRRSSRHVPPPLGMDDKNIPSKPLSYNKQRDSHDMRDMASPSHMNLPLPPLSMPTFLSLELSADRPSPLYIYRASSADFPYESSTLKYERLLNFLKIPAQVEGILAFGALACLDAWMHVLTILPLRFLLAIAILVKWWGSVVVKEFRDLLAFVYSGLPRFWRRRRQVDVPTPHPTPAEEQPPPMSRTSSSAALSASQATAVNRQNGEPSTTFKFPDLQELRAKRPRNPRFRHRRTKSTPSALLPGHKADILKGLLIISSCFVLMRFDASRMYHGIRGQSAIKLYVLYNLLEVCDRLLSAVGQDVLECLFSRETLDRNADGRSKVIRPFWMFILALLYTVAHATALFYQVITLNVAVNSYSNALSTLLMSNQFVEIKSTVFKKFEKENLFQITCADVVERFQLWLMLLIIAMRNVVEVGGLSIRSSDYSWTSMFTGNATTNFTASSIIPMSFTIFPQYIAQVLNPFLLVLGSEMVVDWLKHAYITKFNQMKPEVYGKFFDVLAKDYYSNAFGDANLTRRLGLPVIPLSCLFIRAAIQTYHMFIAMYMPAPLAASSVSLTSSPTSSPATTAALAHIDHVIRRAIGRSPFGAGVPNQPWYYFSSWTLDDLIAGSTMLLVFLVVYLIFLAFKLILGMLLLTVARNRYRGMEEREKMDVDTGGKRIGGWGVVDVDEEKRRYIYNDDPDSLRKLRERDEKQKKKDDAEREKGTTFGHVSRYAMVAKRIW</sequence>
<keyword evidence="9" id="KW-1185">Reference proteome</keyword>
<evidence type="ECO:0000313" key="8">
    <source>
        <dbReference type="EMBL" id="KAF2130468.1"/>
    </source>
</evidence>
<evidence type="ECO:0000256" key="1">
    <source>
        <dbReference type="ARBA" id="ARBA00004141"/>
    </source>
</evidence>
<dbReference type="OrthoDB" id="5376140at2759"/>
<dbReference type="GeneID" id="54404069"/>
<dbReference type="AlphaFoldDB" id="A0A6A6AHC1"/>
<dbReference type="EMBL" id="ML977504">
    <property type="protein sequence ID" value="KAF2130468.1"/>
    <property type="molecule type" value="Genomic_DNA"/>
</dbReference>
<feature type="compositionally biased region" description="Basic and acidic residues" evidence="6">
    <location>
        <begin position="168"/>
        <end position="187"/>
    </location>
</feature>
<keyword evidence="5 7" id="KW-0472">Membrane</keyword>
<feature type="region of interest" description="Disordered" evidence="6">
    <location>
        <begin position="1"/>
        <end position="47"/>
    </location>
</feature>
<evidence type="ECO:0000256" key="6">
    <source>
        <dbReference type="SAM" id="MobiDB-lite"/>
    </source>
</evidence>
<comment type="subcellular location">
    <subcellularLocation>
        <location evidence="1">Membrane</location>
        <topology evidence="1">Multi-pass membrane protein</topology>
    </subcellularLocation>
</comment>
<reference evidence="8" key="1">
    <citation type="journal article" date="2020" name="Stud. Mycol.">
        <title>101 Dothideomycetes genomes: a test case for predicting lifestyles and emergence of pathogens.</title>
        <authorList>
            <person name="Haridas S."/>
            <person name="Albert R."/>
            <person name="Binder M."/>
            <person name="Bloem J."/>
            <person name="Labutti K."/>
            <person name="Salamov A."/>
            <person name="Andreopoulos B."/>
            <person name="Baker S."/>
            <person name="Barry K."/>
            <person name="Bills G."/>
            <person name="Bluhm B."/>
            <person name="Cannon C."/>
            <person name="Castanera R."/>
            <person name="Culley D."/>
            <person name="Daum C."/>
            <person name="Ezra D."/>
            <person name="Gonzalez J."/>
            <person name="Henrissat B."/>
            <person name="Kuo A."/>
            <person name="Liang C."/>
            <person name="Lipzen A."/>
            <person name="Lutzoni F."/>
            <person name="Magnuson J."/>
            <person name="Mondo S."/>
            <person name="Nolan M."/>
            <person name="Ohm R."/>
            <person name="Pangilinan J."/>
            <person name="Park H.-J."/>
            <person name="Ramirez L."/>
            <person name="Alfaro M."/>
            <person name="Sun H."/>
            <person name="Tritt A."/>
            <person name="Yoshinaga Y."/>
            <person name="Zwiers L.-H."/>
            <person name="Turgeon B."/>
            <person name="Goodwin S."/>
            <person name="Spatafora J."/>
            <person name="Crous P."/>
            <person name="Grigoriev I."/>
        </authorList>
    </citation>
    <scope>NUCLEOTIDE SEQUENCE</scope>
    <source>
        <strain evidence="8">CBS 119687</strain>
    </source>
</reference>
<dbReference type="Pfam" id="PF05346">
    <property type="entry name" value="DUF747"/>
    <property type="match status" value="1"/>
</dbReference>
<dbReference type="InterPro" id="IPR008010">
    <property type="entry name" value="Tatp1"/>
</dbReference>
<feature type="transmembrane region" description="Helical" evidence="7">
    <location>
        <begin position="345"/>
        <end position="368"/>
    </location>
</feature>
<feature type="compositionally biased region" description="Basic and acidic residues" evidence="6">
    <location>
        <begin position="82"/>
        <end position="97"/>
    </location>
</feature>
<name>A0A6A6AHC1_9PLEO</name>
<proteinExistence type="inferred from homology"/>
<feature type="compositionally biased region" description="Low complexity" evidence="6">
    <location>
        <begin position="61"/>
        <end position="73"/>
    </location>
</feature>
<evidence type="ECO:0000256" key="3">
    <source>
        <dbReference type="ARBA" id="ARBA00022692"/>
    </source>
</evidence>
<dbReference type="PANTHER" id="PTHR13317">
    <property type="entry name" value="TRANSMEMBRANE ANTERIOR POSTERIOR TRANSFORMATION PROTEIN 1 HOMOLOG"/>
    <property type="match status" value="1"/>
</dbReference>
<feature type="region of interest" description="Disordered" evidence="6">
    <location>
        <begin position="168"/>
        <end position="270"/>
    </location>
</feature>
<organism evidence="8 9">
    <name type="scientific">Dothidotthia symphoricarpi CBS 119687</name>
    <dbReference type="NCBI Taxonomy" id="1392245"/>
    <lineage>
        <taxon>Eukaryota</taxon>
        <taxon>Fungi</taxon>
        <taxon>Dikarya</taxon>
        <taxon>Ascomycota</taxon>
        <taxon>Pezizomycotina</taxon>
        <taxon>Dothideomycetes</taxon>
        <taxon>Pleosporomycetidae</taxon>
        <taxon>Pleosporales</taxon>
        <taxon>Dothidotthiaceae</taxon>
        <taxon>Dothidotthia</taxon>
    </lineage>
</organism>
<evidence type="ECO:0000256" key="2">
    <source>
        <dbReference type="ARBA" id="ARBA00008803"/>
    </source>
</evidence>
<feature type="transmembrane region" description="Helical" evidence="7">
    <location>
        <begin position="632"/>
        <end position="652"/>
    </location>
</feature>
<feature type="transmembrane region" description="Helical" evidence="7">
    <location>
        <begin position="558"/>
        <end position="580"/>
    </location>
</feature>
<feature type="compositionally biased region" description="Pro residues" evidence="6">
    <location>
        <begin position="401"/>
        <end position="414"/>
    </location>
</feature>